<evidence type="ECO:0000256" key="9">
    <source>
        <dbReference type="SAM" id="MobiDB-lite"/>
    </source>
</evidence>
<dbReference type="PANTHER" id="PTHR46979">
    <property type="entry name" value="SORTING NEXIN-41"/>
    <property type="match status" value="1"/>
</dbReference>
<evidence type="ECO:0000256" key="6">
    <source>
        <dbReference type="ARBA" id="ARBA00023121"/>
    </source>
</evidence>
<dbReference type="OMA" id="NSHEIHI"/>
<dbReference type="GO" id="GO:0035091">
    <property type="term" value="F:phosphatidylinositol binding"/>
    <property type="evidence" value="ECO:0007669"/>
    <property type="project" value="InterPro"/>
</dbReference>
<keyword evidence="3" id="KW-0813">Transport</keyword>
<organism evidence="11 12">
    <name type="scientific">Pichia sorbitophila (strain ATCC MYA-4447 / BCRC 22081 / CBS 7064 / NBRC 10061 / NRRL Y-12695)</name>
    <name type="common">Hybrid yeast</name>
    <dbReference type="NCBI Taxonomy" id="559304"/>
    <lineage>
        <taxon>Eukaryota</taxon>
        <taxon>Fungi</taxon>
        <taxon>Dikarya</taxon>
        <taxon>Ascomycota</taxon>
        <taxon>Saccharomycotina</taxon>
        <taxon>Pichiomycetes</taxon>
        <taxon>Debaryomycetaceae</taxon>
        <taxon>Millerozyma</taxon>
    </lineage>
</organism>
<accession>G8YB86</accession>
<dbReference type="Gene3D" id="3.30.1520.10">
    <property type="entry name" value="Phox-like domain"/>
    <property type="match status" value="1"/>
</dbReference>
<dbReference type="CDD" id="cd06867">
    <property type="entry name" value="PX_SNX41_42"/>
    <property type="match status" value="1"/>
</dbReference>
<evidence type="ECO:0000256" key="3">
    <source>
        <dbReference type="ARBA" id="ARBA00022448"/>
    </source>
</evidence>
<evidence type="ECO:0000256" key="4">
    <source>
        <dbReference type="ARBA" id="ARBA00022753"/>
    </source>
</evidence>
<evidence type="ECO:0000256" key="5">
    <source>
        <dbReference type="ARBA" id="ARBA00022927"/>
    </source>
</evidence>
<evidence type="ECO:0000256" key="2">
    <source>
        <dbReference type="ARBA" id="ARBA00010883"/>
    </source>
</evidence>
<gene>
    <name evidence="11" type="primary">Piso0_001930</name>
    <name evidence="11" type="ORF">GNLVRS01_PISO0J00999g</name>
</gene>
<keyword evidence="12" id="KW-1185">Reference proteome</keyword>
<feature type="coiled-coil region" evidence="8">
    <location>
        <begin position="512"/>
        <end position="539"/>
    </location>
</feature>
<dbReference type="GO" id="GO:0005829">
    <property type="term" value="C:cytosol"/>
    <property type="evidence" value="ECO:0007669"/>
    <property type="project" value="GOC"/>
</dbReference>
<dbReference type="PANTHER" id="PTHR46979:SF2">
    <property type="entry name" value="SORTING NEXIN-41"/>
    <property type="match status" value="1"/>
</dbReference>
<dbReference type="InterPro" id="IPR001683">
    <property type="entry name" value="PX_dom"/>
</dbReference>
<dbReference type="GO" id="GO:0042147">
    <property type="term" value="P:retrograde transport, endosome to Golgi"/>
    <property type="evidence" value="ECO:0007669"/>
    <property type="project" value="InterPro"/>
</dbReference>
<dbReference type="Proteomes" id="UP000005222">
    <property type="component" value="Chromosome J"/>
</dbReference>
<evidence type="ECO:0000313" key="11">
    <source>
        <dbReference type="EMBL" id="CCE82217.1"/>
    </source>
</evidence>
<dbReference type="HOGENOM" id="CLU_025790_0_0_1"/>
<evidence type="ECO:0000256" key="1">
    <source>
        <dbReference type="ARBA" id="ARBA00004481"/>
    </source>
</evidence>
<comment type="subcellular location">
    <subcellularLocation>
        <location evidence="1">Endosome membrane</location>
        <topology evidence="1">Peripheral membrane protein</topology>
    </subcellularLocation>
</comment>
<dbReference type="InterPro" id="IPR051079">
    <property type="entry name" value="Sorting_Nexin_Autophagy"/>
</dbReference>
<feature type="coiled-coil region" evidence="8">
    <location>
        <begin position="436"/>
        <end position="463"/>
    </location>
</feature>
<keyword evidence="8" id="KW-0175">Coiled coil</keyword>
<dbReference type="Pfam" id="PF00787">
    <property type="entry name" value="PX"/>
    <property type="match status" value="1"/>
</dbReference>
<evidence type="ECO:0000256" key="7">
    <source>
        <dbReference type="ARBA" id="ARBA00023136"/>
    </source>
</evidence>
<keyword evidence="4" id="KW-0967">Endosome</keyword>
<dbReference type="FunCoup" id="G8YB86">
    <property type="interactions" value="156"/>
</dbReference>
<evidence type="ECO:0000313" key="12">
    <source>
        <dbReference type="Proteomes" id="UP000005222"/>
    </source>
</evidence>
<keyword evidence="6" id="KW-0446">Lipid-binding</keyword>
<dbReference type="PROSITE" id="PS50195">
    <property type="entry name" value="PX"/>
    <property type="match status" value="1"/>
</dbReference>
<dbReference type="STRING" id="559304.G8YB86"/>
<evidence type="ECO:0000259" key="10">
    <source>
        <dbReference type="PROSITE" id="PS50195"/>
    </source>
</evidence>
<feature type="domain" description="PX" evidence="10">
    <location>
        <begin position="72"/>
        <end position="197"/>
    </location>
</feature>
<comment type="similarity">
    <text evidence="2">Belongs to the sorting nexin family.</text>
</comment>
<reference evidence="11 12" key="1">
    <citation type="journal article" date="2012" name="G3 (Bethesda)">
        <title>Pichia sorbitophila, an interspecies yeast hybrid reveals early steps of genome resolution following polyploidization.</title>
        <authorList>
            <person name="Leh Louis V."/>
            <person name="Despons L."/>
            <person name="Friedrich A."/>
            <person name="Martin T."/>
            <person name="Durrens P."/>
            <person name="Casaregola S."/>
            <person name="Neuveglise C."/>
            <person name="Fairhead C."/>
            <person name="Marck C."/>
            <person name="Cruz J.A."/>
            <person name="Straub M.L."/>
            <person name="Kugler V."/>
            <person name="Sacerdot C."/>
            <person name="Uzunov Z."/>
            <person name="Thierry A."/>
            <person name="Weiss S."/>
            <person name="Bleykasten C."/>
            <person name="De Montigny J."/>
            <person name="Jacques N."/>
            <person name="Jung P."/>
            <person name="Lemaire M."/>
            <person name="Mallet S."/>
            <person name="Morel G."/>
            <person name="Richard G.F."/>
            <person name="Sarkar A."/>
            <person name="Savel G."/>
            <person name="Schacherer J."/>
            <person name="Seret M.L."/>
            <person name="Talla E."/>
            <person name="Samson G."/>
            <person name="Jubin C."/>
            <person name="Poulain J."/>
            <person name="Vacherie B."/>
            <person name="Barbe V."/>
            <person name="Pelletier E."/>
            <person name="Sherman D.J."/>
            <person name="Westhof E."/>
            <person name="Weissenbach J."/>
            <person name="Baret P.V."/>
            <person name="Wincker P."/>
            <person name="Gaillardin C."/>
            <person name="Dujon B."/>
            <person name="Souciet J.L."/>
        </authorList>
    </citation>
    <scope>NUCLEOTIDE SEQUENCE [LARGE SCALE GENOMIC DNA]</scope>
    <source>
        <strain evidence="12">ATCC MYA-4447 / BCRC 22081 / CBS 7064 / NBRC 10061 / NRRL Y-12695</strain>
    </source>
</reference>
<dbReference type="GO" id="GO:0015031">
    <property type="term" value="P:protein transport"/>
    <property type="evidence" value="ECO:0007669"/>
    <property type="project" value="UniProtKB-KW"/>
</dbReference>
<feature type="compositionally biased region" description="Polar residues" evidence="9">
    <location>
        <begin position="39"/>
        <end position="50"/>
    </location>
</feature>
<name>G8YB86_PICSO</name>
<dbReference type="OrthoDB" id="289314at2759"/>
<dbReference type="EMBL" id="FO082050">
    <property type="protein sequence ID" value="CCE82217.1"/>
    <property type="molecule type" value="Genomic_DNA"/>
</dbReference>
<sequence length="595" mass="68323">MSSDQNVFEDIEQDNNPSFYGDQSFLNNPYGNNGRGAIHNSNVQTTNDSNQNDEDLLNKSIVLSNKIAKLMDDKNITIEIIGTERLMNTSVMVYVIELGNKRDESKIVVKRRYSEFKSLRETLQKLFPTVIIPPIPEKHTIFTYLVNSINNSKELDIIETRKRHFKFFLTDIILNSDPKIRECPLFHKFLDPNYELCWSNAMNEPPVNLIPRNLLLANPIHSTDQNGLYTLLPGVNGFDFSSSKDTLSSLSKLNKDLNKLGEHVEASKSNSHNTDKSPDNFFSEIPSKLINQETNFHQNVRILNDITRVNTKTLKDLRSIITNLIELGGNLNNFSLQVHELNSTSNTLSTLIERFGSTIDTNFLAFESYLANYMIPNWQEPLHQITQYYLGSLQIIKFYKYKIIQFKLLHKLKFNKCQELSAISSNLQSHVKLSSLKDIDSNSASLQEAIKKIETRQELLKKRGLSSKKSWYGLFGGGAKQSFTLPVKHQVEQHASTADQQVQDTSEGFDLNNQYQNKINHMEKELEKLDQLIELTNNDMHIITKEMSASFDHIISRIEIKWLHLMLDLVASSKKFASESLDNWKDLRGFINHLD</sequence>
<dbReference type="InterPro" id="IPR044106">
    <property type="entry name" value="PX_Snx41/Atg20"/>
</dbReference>
<keyword evidence="7" id="KW-0472">Membrane</keyword>
<evidence type="ECO:0000256" key="8">
    <source>
        <dbReference type="SAM" id="Coils"/>
    </source>
</evidence>
<protein>
    <submittedName>
        <fullName evidence="11">Piso0_001930 protein</fullName>
    </submittedName>
</protein>
<dbReference type="GO" id="GO:0010008">
    <property type="term" value="C:endosome membrane"/>
    <property type="evidence" value="ECO:0007669"/>
    <property type="project" value="UniProtKB-SubCell"/>
</dbReference>
<feature type="region of interest" description="Disordered" evidence="9">
    <location>
        <begin position="32"/>
        <end position="52"/>
    </location>
</feature>
<dbReference type="eggNOG" id="KOG2273">
    <property type="taxonomic scope" value="Eukaryota"/>
</dbReference>
<proteinExistence type="inferred from homology"/>
<keyword evidence="5" id="KW-0653">Protein transport</keyword>
<dbReference type="AlphaFoldDB" id="G8YB86"/>
<dbReference type="InterPro" id="IPR036871">
    <property type="entry name" value="PX_dom_sf"/>
</dbReference>
<dbReference type="InParanoid" id="G8YB86"/>
<dbReference type="SUPFAM" id="SSF64268">
    <property type="entry name" value="PX domain"/>
    <property type="match status" value="1"/>
</dbReference>
<dbReference type="SMART" id="SM00312">
    <property type="entry name" value="PX"/>
    <property type="match status" value="1"/>
</dbReference>